<keyword evidence="2" id="KW-1185">Reference proteome</keyword>
<dbReference type="AlphaFoldDB" id="A0A0C9UV89"/>
<dbReference type="EMBL" id="KN837216">
    <property type="protein sequence ID" value="KIJ33177.1"/>
    <property type="molecule type" value="Genomic_DNA"/>
</dbReference>
<proteinExistence type="predicted"/>
<evidence type="ECO:0000313" key="2">
    <source>
        <dbReference type="Proteomes" id="UP000054279"/>
    </source>
</evidence>
<organism evidence="1 2">
    <name type="scientific">Sphaerobolus stellatus (strain SS14)</name>
    <dbReference type="NCBI Taxonomy" id="990650"/>
    <lineage>
        <taxon>Eukaryota</taxon>
        <taxon>Fungi</taxon>
        <taxon>Dikarya</taxon>
        <taxon>Basidiomycota</taxon>
        <taxon>Agaricomycotina</taxon>
        <taxon>Agaricomycetes</taxon>
        <taxon>Phallomycetidae</taxon>
        <taxon>Geastrales</taxon>
        <taxon>Sphaerobolaceae</taxon>
        <taxon>Sphaerobolus</taxon>
    </lineage>
</organism>
<reference evidence="1 2" key="1">
    <citation type="submission" date="2014-06" db="EMBL/GenBank/DDBJ databases">
        <title>Evolutionary Origins and Diversification of the Mycorrhizal Mutualists.</title>
        <authorList>
            <consortium name="DOE Joint Genome Institute"/>
            <consortium name="Mycorrhizal Genomics Consortium"/>
            <person name="Kohler A."/>
            <person name="Kuo A."/>
            <person name="Nagy L.G."/>
            <person name="Floudas D."/>
            <person name="Copeland A."/>
            <person name="Barry K.W."/>
            <person name="Cichocki N."/>
            <person name="Veneault-Fourrey C."/>
            <person name="LaButti K."/>
            <person name="Lindquist E.A."/>
            <person name="Lipzen A."/>
            <person name="Lundell T."/>
            <person name="Morin E."/>
            <person name="Murat C."/>
            <person name="Riley R."/>
            <person name="Ohm R."/>
            <person name="Sun H."/>
            <person name="Tunlid A."/>
            <person name="Henrissat B."/>
            <person name="Grigoriev I.V."/>
            <person name="Hibbett D.S."/>
            <person name="Martin F."/>
        </authorList>
    </citation>
    <scope>NUCLEOTIDE SEQUENCE [LARGE SCALE GENOMIC DNA]</scope>
    <source>
        <strain evidence="1 2">SS14</strain>
    </source>
</reference>
<evidence type="ECO:0000313" key="1">
    <source>
        <dbReference type="EMBL" id="KIJ33177.1"/>
    </source>
</evidence>
<gene>
    <name evidence="1" type="ORF">M422DRAFT_183544</name>
</gene>
<dbReference type="Proteomes" id="UP000054279">
    <property type="component" value="Unassembled WGS sequence"/>
</dbReference>
<feature type="non-terminal residue" evidence="1">
    <location>
        <position position="1"/>
    </location>
</feature>
<dbReference type="OrthoDB" id="3044497at2759"/>
<dbReference type="HOGENOM" id="CLU_146165_0_0_1"/>
<protein>
    <submittedName>
        <fullName evidence="1">Unplaced genomic scaffold SPHSTscaffold_141, whole genome shotgun sequence</fullName>
    </submittedName>
</protein>
<sequence>LIQLRTGHVPLNKHLHQIGAWGTPVCMGCELAEETVRQYILECPADVSQRDELRKWVKGRQLELAALLSDKKQVKQLMHFIHDTGRLSTLIRVKRQQAVTREG</sequence>
<name>A0A0C9UV89_SPHS4</name>
<accession>A0A0C9UV89</accession>